<dbReference type="Pfam" id="PF10722">
    <property type="entry name" value="YbjN"/>
    <property type="match status" value="1"/>
</dbReference>
<keyword evidence="3" id="KW-1185">Reference proteome</keyword>
<dbReference type="EMBL" id="CP016364">
    <property type="protein sequence ID" value="APG45757.1"/>
    <property type="molecule type" value="Genomic_DNA"/>
</dbReference>
<evidence type="ECO:0000256" key="1">
    <source>
        <dbReference type="SAM" id="SignalP"/>
    </source>
</evidence>
<organism evidence="2 3">
    <name type="scientific">Phaeobacter porticola</name>
    <dbReference type="NCBI Taxonomy" id="1844006"/>
    <lineage>
        <taxon>Bacteria</taxon>
        <taxon>Pseudomonadati</taxon>
        <taxon>Pseudomonadota</taxon>
        <taxon>Alphaproteobacteria</taxon>
        <taxon>Rhodobacterales</taxon>
        <taxon>Roseobacteraceae</taxon>
        <taxon>Phaeobacter</taxon>
    </lineage>
</organism>
<dbReference type="RefSeq" id="WP_072503567.1">
    <property type="nucleotide sequence ID" value="NZ_CP016364.1"/>
</dbReference>
<dbReference type="InterPro" id="IPR019660">
    <property type="entry name" value="Put_sensory_transdc_reg_YbjN"/>
</dbReference>
<dbReference type="STRING" id="1844006.PhaeoP97_00306"/>
<dbReference type="AlphaFoldDB" id="A0A1L3I181"/>
<sequence length="155" mass="17409" precursor="true">MKLFSLLTAAALIALPDLGQADNILAKDATTLSKFFEAEGVDFEVTTDDVGDPKLKVDYYGNDFSIYFYGCENNKNCDAIQFFSGYQTEGSVRLVKINEWNTENRFGRAYVSEEGSARVEQDVYLGNTGMNPDDFAELLGTWSRVVSEFEAFIDW</sequence>
<dbReference type="KEGG" id="php:PhaeoP97_00306"/>
<reference evidence="3" key="1">
    <citation type="submission" date="2016-07" db="EMBL/GenBank/DDBJ databases">
        <title>Phaeobacter portensis sp. nov., a tropodithietic acid producing bacterium isolated from a German harbor.</title>
        <authorList>
            <person name="Freese H.M."/>
            <person name="Bunk B."/>
            <person name="Breider S."/>
            <person name="Brinkhoff T."/>
        </authorList>
    </citation>
    <scope>NUCLEOTIDE SEQUENCE [LARGE SCALE GENOMIC DNA]</scope>
    <source>
        <strain evidence="3">P97</strain>
    </source>
</reference>
<evidence type="ECO:0000313" key="3">
    <source>
        <dbReference type="Proteomes" id="UP000183859"/>
    </source>
</evidence>
<feature type="chain" id="PRO_5013018516" evidence="1">
    <location>
        <begin position="22"/>
        <end position="155"/>
    </location>
</feature>
<dbReference type="OrthoDB" id="33037at2"/>
<evidence type="ECO:0000313" key="2">
    <source>
        <dbReference type="EMBL" id="APG45757.1"/>
    </source>
</evidence>
<proteinExistence type="predicted"/>
<protein>
    <submittedName>
        <fullName evidence="2">Bacterial sensory transduction regulator</fullName>
    </submittedName>
</protein>
<feature type="signal peptide" evidence="1">
    <location>
        <begin position="1"/>
        <end position="21"/>
    </location>
</feature>
<gene>
    <name evidence="2" type="ORF">PhaeoP97_00306</name>
</gene>
<accession>A0A1L3I181</accession>
<keyword evidence="1" id="KW-0732">Signal</keyword>
<name>A0A1L3I181_9RHOB</name>
<dbReference type="CDD" id="cd17511">
    <property type="entry name" value="YbjN_AmyR-like"/>
    <property type="match status" value="1"/>
</dbReference>
<dbReference type="Proteomes" id="UP000183859">
    <property type="component" value="Chromosome"/>
</dbReference>